<dbReference type="EMBL" id="CP003235">
    <property type="protein sequence ID" value="AFC32142.1"/>
    <property type="molecule type" value="Genomic_DNA"/>
</dbReference>
<reference evidence="2 3" key="1">
    <citation type="journal article" date="2012" name="J. Bacteriol.">
        <title>Complete Genome Sequence of Paenibacillus mucilaginosus 3016, a Bacterium Functional as Microbial Fertilizer.</title>
        <authorList>
            <person name="Ma M."/>
            <person name="Wang Z."/>
            <person name="Li L."/>
            <person name="Jiang X."/>
            <person name="Guan D."/>
            <person name="Cao F."/>
            <person name="Chen H."/>
            <person name="Wang X."/>
            <person name="Shen D."/>
            <person name="Du B."/>
            <person name="Li J."/>
        </authorList>
    </citation>
    <scope>NUCLEOTIDE SEQUENCE [LARGE SCALE GENOMIC DNA]</scope>
    <source>
        <strain evidence="2 3">3016</strain>
    </source>
</reference>
<evidence type="ECO:0000313" key="3">
    <source>
        <dbReference type="Proteomes" id="UP000007523"/>
    </source>
</evidence>
<dbReference type="KEGG" id="pmq:PM3016_5442"/>
<gene>
    <name evidence="2" type="ORF">PM3016_5442</name>
</gene>
<name>H6NDU3_9BACL</name>
<evidence type="ECO:0000256" key="1">
    <source>
        <dbReference type="SAM" id="Coils"/>
    </source>
</evidence>
<accession>H6NDU3</accession>
<keyword evidence="1" id="KW-0175">Coiled coil</keyword>
<dbReference type="STRING" id="1116391.PM3016_5442"/>
<dbReference type="HOGENOM" id="CLU_1956192_0_0_9"/>
<keyword evidence="3" id="KW-1185">Reference proteome</keyword>
<dbReference type="Proteomes" id="UP000007523">
    <property type="component" value="Chromosome"/>
</dbReference>
<organism evidence="2 3">
    <name type="scientific">Paenibacillus mucilaginosus 3016</name>
    <dbReference type="NCBI Taxonomy" id="1116391"/>
    <lineage>
        <taxon>Bacteria</taxon>
        <taxon>Bacillati</taxon>
        <taxon>Bacillota</taxon>
        <taxon>Bacilli</taxon>
        <taxon>Bacillales</taxon>
        <taxon>Paenibacillaceae</taxon>
        <taxon>Paenibacillus</taxon>
    </lineage>
</organism>
<proteinExistence type="predicted"/>
<protein>
    <submittedName>
        <fullName evidence="2">Uncharacterized protein</fullName>
    </submittedName>
</protein>
<feature type="coiled-coil region" evidence="1">
    <location>
        <begin position="110"/>
        <end position="137"/>
    </location>
</feature>
<dbReference type="AlphaFoldDB" id="H6NDU3"/>
<sequence length="137" mass="15368">MLVHNKGNYVRNQNGVRLVPGVNNISDEDWADFIAHPLNQRLVDEGEIVPQIRTVERIEGNQVTREQKTAGLADMTAAEVASLVKDTFSRELLGDLRDEEAAGQNRKTVLAAIDKQLEDIEKSFQEAREKEAKKANE</sequence>
<dbReference type="RefSeq" id="WP_014371578.1">
    <property type="nucleotide sequence ID" value="NC_016935.1"/>
</dbReference>
<evidence type="ECO:0000313" key="2">
    <source>
        <dbReference type="EMBL" id="AFC32142.1"/>
    </source>
</evidence>